<organism evidence="4 5">
    <name type="scientific">Pseudomonas quebecensis</name>
    <dbReference type="NCBI Taxonomy" id="2995174"/>
    <lineage>
        <taxon>Bacteria</taxon>
        <taxon>Pseudomonadati</taxon>
        <taxon>Pseudomonadota</taxon>
        <taxon>Gammaproteobacteria</taxon>
        <taxon>Pseudomonadales</taxon>
        <taxon>Pseudomonadaceae</taxon>
        <taxon>Pseudomonas</taxon>
    </lineage>
</organism>
<dbReference type="PROSITE" id="PS51186">
    <property type="entry name" value="GNAT"/>
    <property type="match status" value="1"/>
</dbReference>
<dbReference type="InterPro" id="IPR016181">
    <property type="entry name" value="Acyl_CoA_acyltransferase"/>
</dbReference>
<protein>
    <submittedName>
        <fullName evidence="4">GNAT family N-acetyltransferase</fullName>
        <ecNumber evidence="4">2.3.1.-</ecNumber>
    </submittedName>
</protein>
<sequence>MWASVYRSATPGDALNCFRAEGSACAGDANATLEDFQDWIQRTPENFLIYEHEGNFVGFAHFGHSNDDFITEEGFKEQCNEDASAPYIHVRSIAVDPLFQRDHFVQALIANFESIPEDLNKKSVHLRCRDQYVDFFREQGYRYIQAMTSDEVSTWHEMGIKLRWD</sequence>
<dbReference type="Pfam" id="PF00583">
    <property type="entry name" value="Acetyltransf_1"/>
    <property type="match status" value="1"/>
</dbReference>
<dbReference type="EMBL" id="CP112866">
    <property type="protein sequence ID" value="UZW17870.1"/>
    <property type="molecule type" value="Genomic_DNA"/>
</dbReference>
<evidence type="ECO:0000313" key="4">
    <source>
        <dbReference type="EMBL" id="UZW17870.1"/>
    </source>
</evidence>
<dbReference type="EC" id="2.3.1.-" evidence="4"/>
<accession>A0ABY6QDU8</accession>
<dbReference type="GO" id="GO:0016746">
    <property type="term" value="F:acyltransferase activity"/>
    <property type="evidence" value="ECO:0007669"/>
    <property type="project" value="UniProtKB-KW"/>
</dbReference>
<gene>
    <name evidence="4" type="ORF">OSC50_21190</name>
</gene>
<keyword evidence="1 4" id="KW-0808">Transferase</keyword>
<evidence type="ECO:0000256" key="1">
    <source>
        <dbReference type="ARBA" id="ARBA00022679"/>
    </source>
</evidence>
<dbReference type="InterPro" id="IPR051635">
    <property type="entry name" value="SNAT-like"/>
</dbReference>
<feature type="domain" description="N-acetyltransferase" evidence="3">
    <location>
        <begin position="4"/>
        <end position="163"/>
    </location>
</feature>
<dbReference type="Gene3D" id="3.40.630.30">
    <property type="match status" value="1"/>
</dbReference>
<dbReference type="SUPFAM" id="SSF55729">
    <property type="entry name" value="Acyl-CoA N-acyltransferases (Nat)"/>
    <property type="match status" value="1"/>
</dbReference>
<dbReference type="Proteomes" id="UP001164116">
    <property type="component" value="Chromosome"/>
</dbReference>
<dbReference type="PANTHER" id="PTHR10908:SF0">
    <property type="entry name" value="SEROTONIN N-ACETYLTRANSFERASE"/>
    <property type="match status" value="1"/>
</dbReference>
<dbReference type="PANTHER" id="PTHR10908">
    <property type="entry name" value="SEROTONIN N-ACETYLTRANSFERASE"/>
    <property type="match status" value="1"/>
</dbReference>
<dbReference type="RefSeq" id="WP_266245799.1">
    <property type="nucleotide sequence ID" value="NZ_CP112866.1"/>
</dbReference>
<keyword evidence="5" id="KW-1185">Reference proteome</keyword>
<evidence type="ECO:0000256" key="2">
    <source>
        <dbReference type="ARBA" id="ARBA00023315"/>
    </source>
</evidence>
<evidence type="ECO:0000313" key="5">
    <source>
        <dbReference type="Proteomes" id="UP001164116"/>
    </source>
</evidence>
<name>A0ABY6QDU8_9PSED</name>
<reference evidence="4" key="1">
    <citation type="submission" date="2022-11" db="EMBL/GenBank/DDBJ databases">
        <title>Taxonomic description of a new Pseudomonas species.</title>
        <authorList>
            <person name="Tambong J.T."/>
        </authorList>
    </citation>
    <scope>NUCLEOTIDE SEQUENCE</scope>
    <source>
        <strain evidence="4">S1Bt42</strain>
    </source>
</reference>
<proteinExistence type="predicted"/>
<keyword evidence="2 4" id="KW-0012">Acyltransferase</keyword>
<evidence type="ECO:0000259" key="3">
    <source>
        <dbReference type="PROSITE" id="PS51186"/>
    </source>
</evidence>
<dbReference type="InterPro" id="IPR000182">
    <property type="entry name" value="GNAT_dom"/>
</dbReference>